<evidence type="ECO:0000313" key="2">
    <source>
        <dbReference type="EMBL" id="ABG11685.1"/>
    </source>
</evidence>
<geneLocation type="plasmid" evidence="2">
    <name>Plasmid1</name>
</geneLocation>
<evidence type="ECO:0000256" key="1">
    <source>
        <dbReference type="SAM" id="MobiDB-lite"/>
    </source>
</evidence>
<reference evidence="2" key="1">
    <citation type="submission" date="2006-06" db="EMBL/GenBank/DDBJ databases">
        <title>Complete sequence of plasmid of Mycobacterium sp. MCS.</title>
        <authorList>
            <consortium name="US DOE Joint Genome Institute"/>
            <person name="Copeland A."/>
            <person name="Lucas S."/>
            <person name="Lapidus A."/>
            <person name="Barry K."/>
            <person name="Detter J.C."/>
            <person name="Glavina del Rio T."/>
            <person name="Hammon N."/>
            <person name="Israni S."/>
            <person name="Dalin E."/>
            <person name="Tice H."/>
            <person name="Pitluck S."/>
            <person name="Martinez M."/>
            <person name="Schmutz J."/>
            <person name="Larimer F."/>
            <person name="Land M."/>
            <person name="Hauser L."/>
            <person name="Kyrpides N."/>
            <person name="Kim E."/>
            <person name="Miller C.D."/>
            <person name="Hughes J.E."/>
            <person name="Anderson A.J."/>
            <person name="Sims R.C."/>
            <person name="Richardson P."/>
        </authorList>
    </citation>
    <scope>NUCLEOTIDE SEQUENCE [LARGE SCALE GENOMIC DNA]</scope>
    <source>
        <strain evidence="2">MCS</strain>
        <plasmid evidence="2">Plasmid1</plasmid>
    </source>
</reference>
<proteinExistence type="predicted"/>
<dbReference type="KEGG" id="mmc:Mmcs_5585"/>
<keyword evidence="2" id="KW-0614">Plasmid</keyword>
<feature type="region of interest" description="Disordered" evidence="1">
    <location>
        <begin position="215"/>
        <end position="258"/>
    </location>
</feature>
<dbReference type="EMBL" id="CP000385">
    <property type="protein sequence ID" value="ABG11685.1"/>
    <property type="molecule type" value="Genomic_DNA"/>
</dbReference>
<protein>
    <recommendedName>
        <fullName evidence="3">Rad50/SbcC-type AAA domain-containing protein</fullName>
    </recommendedName>
</protein>
<name>A0A5Q5BTA1_MYCSS</name>
<dbReference type="SUPFAM" id="SSF52540">
    <property type="entry name" value="P-loop containing nucleoside triphosphate hydrolases"/>
    <property type="match status" value="1"/>
</dbReference>
<dbReference type="AlphaFoldDB" id="A0A5Q5BTA1"/>
<gene>
    <name evidence="2" type="ordered locus">Mmcs_5585</name>
</gene>
<organism evidence="2">
    <name type="scientific">Mycobacterium sp. (strain MCS)</name>
    <dbReference type="NCBI Taxonomy" id="164756"/>
    <lineage>
        <taxon>Bacteria</taxon>
        <taxon>Bacillati</taxon>
        <taxon>Actinomycetota</taxon>
        <taxon>Actinomycetes</taxon>
        <taxon>Mycobacteriales</taxon>
        <taxon>Mycobacteriaceae</taxon>
        <taxon>Mycobacterium</taxon>
    </lineage>
</organism>
<evidence type="ECO:0008006" key="3">
    <source>
        <dbReference type="Google" id="ProtNLM"/>
    </source>
</evidence>
<accession>A0A5Q5BTA1</accession>
<sequence length="258" mass="28429">MIGPSDIQIILGKVRPLSRPLTEAHPQVLIIAHMRLGACQTWMNTTPTLAGLAYAIGEYDRRVYVGLEPPALSRIRKNPERFIERVQVKSEKDDHSLFDHDLPLNSGFVAVVGNKGQGKSALLDCIALGGNSSRSNEFAFLRPSRFLSAPNQKLAREYRTKLVWATGVHRETRLNQSHDRAEPVLVEYLPQMFVELNHPAFDAHLLPWEGACHAEQVRPGDPSEGGPSGARAPGGLSERVGGDYRGVQTVGDERRDAA</sequence>
<dbReference type="InterPro" id="IPR027417">
    <property type="entry name" value="P-loop_NTPase"/>
</dbReference>